<name>K6AH21_9BACT</name>
<dbReference type="Proteomes" id="UP000006330">
    <property type="component" value="Unassembled WGS sequence"/>
</dbReference>
<gene>
    <name evidence="5" type="ORF">HMPREF1076_02380</name>
</gene>
<evidence type="ECO:0000256" key="2">
    <source>
        <dbReference type="SAM" id="MobiDB-lite"/>
    </source>
</evidence>
<dbReference type="Pfam" id="PF10145">
    <property type="entry name" value="PhageMin_Tail"/>
    <property type="match status" value="1"/>
</dbReference>
<evidence type="ECO:0000256" key="3">
    <source>
        <dbReference type="SAM" id="Phobius"/>
    </source>
</evidence>
<feature type="transmembrane region" description="Helical" evidence="3">
    <location>
        <begin position="152"/>
        <end position="170"/>
    </location>
</feature>
<dbReference type="HOGENOM" id="CLU_271039_0_0_10"/>
<protein>
    <submittedName>
        <fullName evidence="5">Phage tail tape measure protein, TP901 family, core region</fullName>
    </submittedName>
</protein>
<dbReference type="EMBL" id="AGZO01000017">
    <property type="protein sequence ID" value="EKN15043.1"/>
    <property type="molecule type" value="Genomic_DNA"/>
</dbReference>
<feature type="domain" description="Phage tail tape measure protein" evidence="4">
    <location>
        <begin position="205"/>
        <end position="384"/>
    </location>
</feature>
<proteinExistence type="predicted"/>
<evidence type="ECO:0000313" key="6">
    <source>
        <dbReference type="Proteomes" id="UP000006330"/>
    </source>
</evidence>
<evidence type="ECO:0000259" key="4">
    <source>
        <dbReference type="Pfam" id="PF10145"/>
    </source>
</evidence>
<feature type="transmembrane region" description="Helical" evidence="3">
    <location>
        <begin position="1227"/>
        <end position="1247"/>
    </location>
</feature>
<feature type="region of interest" description="Disordered" evidence="2">
    <location>
        <begin position="784"/>
        <end position="816"/>
    </location>
</feature>
<dbReference type="InterPro" id="IPR010090">
    <property type="entry name" value="Phage_tape_meas"/>
</dbReference>
<dbReference type="RefSeq" id="WP_007654340.1">
    <property type="nucleotide sequence ID" value="NZ_JH976473.1"/>
</dbReference>
<evidence type="ECO:0000256" key="1">
    <source>
        <dbReference type="SAM" id="Coils"/>
    </source>
</evidence>
<feature type="coiled-coil region" evidence="1">
    <location>
        <begin position="22"/>
        <end position="106"/>
    </location>
</feature>
<accession>K6AH21</accession>
<evidence type="ECO:0000313" key="5">
    <source>
        <dbReference type="EMBL" id="EKN15043.1"/>
    </source>
</evidence>
<keyword evidence="1" id="KW-0175">Coiled coil</keyword>
<keyword evidence="3" id="KW-0812">Transmembrane</keyword>
<sequence>MANDLNRSIKIYLDNSAAMTSADELQKRIGELEGKLLDLQTAGKGNSDQSKKIEKELTAQKKKYEDYKREVADTERVLKNLSGATYNELLRAKKEVDKQLRSSTRNTDLYNKRLEVQKNISRELLVAQKEMRLEIASQASVFSRANDFIGKYMGLIGTGIAAITGITMAFSKFRDERDKLESSSANLKALTGLDDDNVKKLEDGAKRLSTTVTEEGVRIRQSAVEIDDSFAIIGSQRPELLKNAEALEKVAQDAIYLSIAGKDKLEPAAKALTTVMNQMNLGAENSRRIINAIAAGSQAGAGNIQYITDAFEKSGTTAKLMNIELEQHIGLIEAVAPKYSEASIAGNSLDKVLLKMKEKGIGYKNGVFDLSQAIGELETRFKNGESATALFGAEHAKMAEILVMNKKDIEDYTAAVIGTNKAVVQAQINSDTNEAKRAQARNKMNLLAIDLMEKLNPAIIGAMNQTVHWTGKLVTAADWISKNSKLVLIAVSGLALYTAAIKLNSYWKTVSNGATLKATIAEKAHQISLRASTVATKGHAAAHLLLTGNVRTAMVAIRGLMAAMGMNPVTAAIIGFTALAMGVYKLWENSTKTARAIKEMNQEIASERAEASTLFDALQRSNEGSQRRKELIDEINSRYGKYLENQLTEKSTTEDIAAALAIVNEKIQENIVLKTMQKEKEDQTAKSFERQKDLMDEMRENANLGQFVTDAMLKDVKRITDEGVKNGRKWTSTYNDVIAYIDQYYGARGKVDKDFWEGLQGYIVETYSLAGNLDKITKQYSPFLPQRPANELPEVSVTPDDNKPNNKGGGSGKKMKDSEFKAAMDLKLKEMENTHSSELALLKKQKLESEQTEQYYNLQVLHSDAVYYQKRLEQLQDYLKKAGSKKVQAEINKQIVDVQTKQLEIEQKRDKEVIAALQDNRDKQLRVVESGFIVQKTVLEKAVSEQKITREQADALSLSLDAKTAEQRLEIYQGYQNDILSLELHNGPEKAKAVEDANKAVLEADLKAAQSRANQQKALQDLLKDFKGQFNLTTVGEDTELQLKVLEDVYNAKKEMAIKDGLDTTELDAAYEKAKTNILQQEEDKRYQIRQQYGLVSLQDEYEKEMQWLQQQRDQELLSLEEFEKAKAQVKIKYLKSSFDYYSDMFSGAVSALQEAELANIDAKYDAEIQRAGDNSEEVARLEKEKENKKLAVQKKYANVQFAIKVSEIIANTAVAIMQAFAQMGPIAGAIAAAVMTTTGAAQIAVANAERKKVMNMTVDGSGSSGGSGTRVATDSSSNAGYYVGGWSGDGSPYEVAGPVHKKEYVVPSFVMSEPAAMNHVVALEAMRRQKTNANPLPGSVVGMATGGYSGNTPKEPDDTSVGIPLSIIKMLVSLLTQLNKGPLKAYVVQSELQAEQDKLNESRKIGSKS</sequence>
<reference evidence="5 6" key="1">
    <citation type="submission" date="2012-02" db="EMBL/GenBank/DDBJ databases">
        <title>The Genome Sequence of Parabacteroides goldsteinii CL02T12C30.</title>
        <authorList>
            <consortium name="The Broad Institute Genome Sequencing Platform"/>
            <person name="Earl A."/>
            <person name="Ward D."/>
            <person name="Feldgarden M."/>
            <person name="Gevers D."/>
            <person name="Zitomersky N.L."/>
            <person name="Coyne M.J."/>
            <person name="Comstock L.E."/>
            <person name="Young S.K."/>
            <person name="Zeng Q."/>
            <person name="Gargeya S."/>
            <person name="Fitzgerald M."/>
            <person name="Haas B."/>
            <person name="Abouelleil A."/>
            <person name="Alvarado L."/>
            <person name="Arachchi H.M."/>
            <person name="Berlin A."/>
            <person name="Chapman S.B."/>
            <person name="Gearin G."/>
            <person name="Goldberg J."/>
            <person name="Griggs A."/>
            <person name="Gujja S."/>
            <person name="Hansen M."/>
            <person name="Heiman D."/>
            <person name="Howarth C."/>
            <person name="Larimer J."/>
            <person name="Lui A."/>
            <person name="MacDonald P.J.P."/>
            <person name="McCowen C."/>
            <person name="Montmayeur A."/>
            <person name="Murphy C."/>
            <person name="Neiman D."/>
            <person name="Pearson M."/>
            <person name="Priest M."/>
            <person name="Roberts A."/>
            <person name="Saif S."/>
            <person name="Shea T."/>
            <person name="Sisk P."/>
            <person name="Stolte C."/>
            <person name="Sykes S."/>
            <person name="Wortman J."/>
            <person name="Nusbaum C."/>
            <person name="Birren B."/>
        </authorList>
    </citation>
    <scope>NUCLEOTIDE SEQUENCE [LARGE SCALE GENOMIC DNA]</scope>
    <source>
        <strain evidence="5 6">CL02T12C30</strain>
    </source>
</reference>
<comment type="caution">
    <text evidence="5">The sequence shown here is derived from an EMBL/GenBank/DDBJ whole genome shotgun (WGS) entry which is preliminary data.</text>
</comment>
<keyword evidence="3" id="KW-1133">Transmembrane helix</keyword>
<dbReference type="NCBIfam" id="TIGR01760">
    <property type="entry name" value="tape_meas_TP901"/>
    <property type="match status" value="1"/>
</dbReference>
<organism evidence="5 6">
    <name type="scientific">Parabacteroides goldsteinii CL02T12C30</name>
    <dbReference type="NCBI Taxonomy" id="999418"/>
    <lineage>
        <taxon>Bacteria</taxon>
        <taxon>Pseudomonadati</taxon>
        <taxon>Bacteroidota</taxon>
        <taxon>Bacteroidia</taxon>
        <taxon>Bacteroidales</taxon>
        <taxon>Tannerellaceae</taxon>
        <taxon>Parabacteroides</taxon>
    </lineage>
</organism>
<dbReference type="PATRIC" id="fig|999418.3.peg.2423"/>
<keyword evidence="3" id="KW-0472">Membrane</keyword>